<comment type="caution">
    <text evidence="2">The sequence shown here is derived from an EMBL/GenBank/DDBJ whole genome shotgun (WGS) entry which is preliminary data.</text>
</comment>
<dbReference type="Proteomes" id="UP001204144">
    <property type="component" value="Unassembled WGS sequence"/>
</dbReference>
<evidence type="ECO:0000313" key="2">
    <source>
        <dbReference type="EMBL" id="MCP9764462.1"/>
    </source>
</evidence>
<dbReference type="AlphaFoldDB" id="A0AAE3H3V5"/>
<feature type="chain" id="PRO_5041997451" description="Aromatic hydrocarbon degradation protein" evidence="1">
    <location>
        <begin position="21"/>
        <end position="429"/>
    </location>
</feature>
<dbReference type="SUPFAM" id="SSF56935">
    <property type="entry name" value="Porins"/>
    <property type="match status" value="1"/>
</dbReference>
<feature type="signal peptide" evidence="1">
    <location>
        <begin position="1"/>
        <end position="20"/>
    </location>
</feature>
<dbReference type="EMBL" id="RJUF01000173">
    <property type="protein sequence ID" value="MCP9764462.1"/>
    <property type="molecule type" value="Genomic_DNA"/>
</dbReference>
<proteinExistence type="predicted"/>
<keyword evidence="1" id="KW-0732">Signal</keyword>
<dbReference type="RefSeq" id="WP_255038153.1">
    <property type="nucleotide sequence ID" value="NZ_RJUF01000173.1"/>
</dbReference>
<keyword evidence="3" id="KW-1185">Reference proteome</keyword>
<name>A0AAE3H3V5_9BACT</name>
<evidence type="ECO:0000313" key="3">
    <source>
        <dbReference type="Proteomes" id="UP001204144"/>
    </source>
</evidence>
<reference evidence="2 3" key="1">
    <citation type="submission" date="2018-11" db="EMBL/GenBank/DDBJ databases">
        <title>Novel bacteria species description.</title>
        <authorList>
            <person name="Han J.-H."/>
        </authorList>
    </citation>
    <scope>NUCLEOTIDE SEQUENCE [LARGE SCALE GENOMIC DNA]</scope>
    <source>
        <strain evidence="2 3">KCTC23259</strain>
    </source>
</reference>
<evidence type="ECO:0008006" key="4">
    <source>
        <dbReference type="Google" id="ProtNLM"/>
    </source>
</evidence>
<dbReference type="Gene3D" id="2.40.160.60">
    <property type="entry name" value="Outer membrane protein transport protein (OMPP1/FadL/TodX)"/>
    <property type="match status" value="1"/>
</dbReference>
<sequence length="429" mass="47924">MLLKFRYLLLLTFISFTQFAWSQGQGNSPYNTIGIGEITEESVAAQDMMGGTGVSFSNSFYINHINPAMLVKNRTIGLNKYVAFNIGLKGAYKVLNQGNKVQDDFGMNMSNLTMVFPVKPKWAMGISMRPFSMADNISKVKKDFVGSNETNEVEYRNAGGISRVAFTNSFLLYKGLYWGIEGQYNFGNIQRDTTSTISGSSEYFRNSGRYSLKGASAKTGLTYQLKLNKKWNLNIGGVYQIGTALKGEALKVFSVLGEAGNGPVYIQSPDTLSLTNITSQIPSKYKIGVSLESNYHWVFAAEYGYTKWSGNKQFDPTANKILVDAKELNFGMEWLPNASSSKYFNQVFYRLGYKYIDTPYMINNTKIKDQSFSLGLSVPMGFGNPSYIDIALSLGRRGVNTNSLIQENYTKVSVNFSLLSSWFNKPRID</sequence>
<gene>
    <name evidence="2" type="ORF">EGI31_16075</name>
</gene>
<evidence type="ECO:0000256" key="1">
    <source>
        <dbReference type="SAM" id="SignalP"/>
    </source>
</evidence>
<protein>
    <recommendedName>
        <fullName evidence="4">Aromatic hydrocarbon degradation protein</fullName>
    </recommendedName>
</protein>
<organism evidence="2 3">
    <name type="scientific">Lacihabitans soyangensis</name>
    <dbReference type="NCBI Taxonomy" id="869394"/>
    <lineage>
        <taxon>Bacteria</taxon>
        <taxon>Pseudomonadati</taxon>
        <taxon>Bacteroidota</taxon>
        <taxon>Cytophagia</taxon>
        <taxon>Cytophagales</taxon>
        <taxon>Leadbetterellaceae</taxon>
        <taxon>Lacihabitans</taxon>
    </lineage>
</organism>
<accession>A0AAE3H3V5</accession>